<feature type="transmembrane region" description="Helical" evidence="1">
    <location>
        <begin position="38"/>
        <end position="59"/>
    </location>
</feature>
<protein>
    <submittedName>
        <fullName evidence="2">Uncharacterized protein</fullName>
    </submittedName>
</protein>
<dbReference type="AlphaFoldDB" id="C7N7R1"/>
<evidence type="ECO:0000313" key="2">
    <source>
        <dbReference type="EMBL" id="ACV22946.1"/>
    </source>
</evidence>
<gene>
    <name evidence="2" type="ordered locus">Shel_19300</name>
</gene>
<evidence type="ECO:0000256" key="1">
    <source>
        <dbReference type="SAM" id="Phobius"/>
    </source>
</evidence>
<dbReference type="Proteomes" id="UP000002026">
    <property type="component" value="Chromosome"/>
</dbReference>
<keyword evidence="3" id="KW-1185">Reference proteome</keyword>
<dbReference type="EMBL" id="CP001684">
    <property type="protein sequence ID" value="ACV22946.1"/>
    <property type="molecule type" value="Genomic_DNA"/>
</dbReference>
<organism evidence="2 3">
    <name type="scientific">Slackia heliotrinireducens (strain ATCC 29202 / DSM 20476 / NCTC 11029 / RHS 1)</name>
    <name type="common">Peptococcus heliotrinreducens</name>
    <dbReference type="NCBI Taxonomy" id="471855"/>
    <lineage>
        <taxon>Bacteria</taxon>
        <taxon>Bacillati</taxon>
        <taxon>Actinomycetota</taxon>
        <taxon>Coriobacteriia</taxon>
        <taxon>Eggerthellales</taxon>
        <taxon>Eggerthellaceae</taxon>
        <taxon>Slackia</taxon>
    </lineage>
</organism>
<accession>C7N7R1</accession>
<proteinExistence type="predicted"/>
<dbReference type="HOGENOM" id="CLU_2371273_0_0_11"/>
<keyword evidence="1" id="KW-0472">Membrane</keyword>
<dbReference type="eggNOG" id="ENOG5032ZZW">
    <property type="taxonomic scope" value="Bacteria"/>
</dbReference>
<reference evidence="2 3" key="1">
    <citation type="journal article" date="2009" name="Stand. Genomic Sci.">
        <title>Complete genome sequence of Slackia heliotrinireducens type strain (RHS 1).</title>
        <authorList>
            <person name="Pukall R."/>
            <person name="Lapidus A."/>
            <person name="Nolan M."/>
            <person name="Copeland A."/>
            <person name="Glavina Del Rio T."/>
            <person name="Lucas S."/>
            <person name="Chen F."/>
            <person name="Tice H."/>
            <person name="Cheng J.F."/>
            <person name="Chertkov O."/>
            <person name="Bruce D."/>
            <person name="Goodwin L."/>
            <person name="Kuske C."/>
            <person name="Brettin T."/>
            <person name="Detter J.C."/>
            <person name="Han C."/>
            <person name="Pitluck S."/>
            <person name="Pati A."/>
            <person name="Mavrommatis K."/>
            <person name="Ivanova N."/>
            <person name="Ovchinnikova G."/>
            <person name="Chen A."/>
            <person name="Palaniappan K."/>
            <person name="Schneider S."/>
            <person name="Rohde M."/>
            <person name="Chain P."/>
            <person name="D'haeseleer P."/>
            <person name="Goker M."/>
            <person name="Bristow J."/>
            <person name="Eisen J.A."/>
            <person name="Markowitz V."/>
            <person name="Kyrpides N.C."/>
            <person name="Klenk H.P."/>
            <person name="Hugenholtz P."/>
        </authorList>
    </citation>
    <scope>NUCLEOTIDE SEQUENCE [LARGE SCALE GENOMIC DNA]</scope>
    <source>
        <strain evidence="3">ATCC 29202 / DSM 20476 / NCTC 11029 / RHS 1</strain>
    </source>
</reference>
<name>C7N7R1_SLAHD</name>
<evidence type="ECO:0000313" key="3">
    <source>
        <dbReference type="Proteomes" id="UP000002026"/>
    </source>
</evidence>
<keyword evidence="1" id="KW-0812">Transmembrane</keyword>
<sequence length="95" mass="11216">MGMFIFADDHVLPKGWVDRADEQAGINKLIAHEYGHCIQSLILGPLYLPTVGLTSFIWARSARMQKRRRVRGIDYYDFWCERWANALGERFARWR</sequence>
<keyword evidence="1" id="KW-1133">Transmembrane helix</keyword>
<dbReference type="KEGG" id="shi:Shel_19300"/>